<feature type="compositionally biased region" description="Polar residues" evidence="4">
    <location>
        <begin position="269"/>
        <end position="291"/>
    </location>
</feature>
<evidence type="ECO:0000256" key="3">
    <source>
        <dbReference type="ARBA" id="ARBA00023235"/>
    </source>
</evidence>
<evidence type="ECO:0000256" key="1">
    <source>
        <dbReference type="ARBA" id="ARBA00009375"/>
    </source>
</evidence>
<proteinExistence type="inferred from homology"/>
<gene>
    <name evidence="6" type="ORF">BASA50_003458</name>
</gene>
<dbReference type="Proteomes" id="UP001648503">
    <property type="component" value="Unassembled WGS sequence"/>
</dbReference>
<dbReference type="EMBL" id="JAFCIX010000093">
    <property type="protein sequence ID" value="KAH6598951.1"/>
    <property type="molecule type" value="Genomic_DNA"/>
</dbReference>
<dbReference type="PANTHER" id="PTHR11142">
    <property type="entry name" value="PSEUDOURIDYLATE SYNTHASE"/>
    <property type="match status" value="1"/>
</dbReference>
<accession>A0ABQ8FIS0</accession>
<feature type="domain" description="Pseudouridine synthase I TruA alpha/beta" evidence="5">
    <location>
        <begin position="389"/>
        <end position="492"/>
    </location>
</feature>
<dbReference type="PANTHER" id="PTHR11142:SF4">
    <property type="entry name" value="PSEUDOURIDYLATE SYNTHASE 1 HOMOLOG"/>
    <property type="match status" value="1"/>
</dbReference>
<dbReference type="Gene3D" id="3.30.70.660">
    <property type="entry name" value="Pseudouridine synthase I, catalytic domain, C-terminal subdomain"/>
    <property type="match status" value="1"/>
</dbReference>
<comment type="caution">
    <text evidence="6">The sequence shown here is derived from an EMBL/GenBank/DDBJ whole genome shotgun (WGS) entry which is preliminary data.</text>
</comment>
<dbReference type="Pfam" id="PF01416">
    <property type="entry name" value="PseudoU_synth_1"/>
    <property type="match status" value="1"/>
</dbReference>
<dbReference type="SUPFAM" id="SSF55120">
    <property type="entry name" value="Pseudouridine synthase"/>
    <property type="match status" value="1"/>
</dbReference>
<reference evidence="6 7" key="1">
    <citation type="submission" date="2021-02" db="EMBL/GenBank/DDBJ databases">
        <title>Variation within the Batrachochytrium salamandrivorans European outbreak.</title>
        <authorList>
            <person name="Kelly M."/>
            <person name="Pasmans F."/>
            <person name="Shea T.P."/>
            <person name="Munoz J.F."/>
            <person name="Carranza S."/>
            <person name="Cuomo C.A."/>
            <person name="Martel A."/>
        </authorList>
    </citation>
    <scope>NUCLEOTIDE SEQUENCE [LARGE SCALE GENOMIC DNA]</scope>
    <source>
        <strain evidence="6 7">AMFP18/2</strain>
    </source>
</reference>
<dbReference type="Gene3D" id="3.30.70.580">
    <property type="entry name" value="Pseudouridine synthase I, catalytic domain, N-terminal subdomain"/>
    <property type="match status" value="1"/>
</dbReference>
<organism evidence="6 7">
    <name type="scientific">Batrachochytrium salamandrivorans</name>
    <dbReference type="NCBI Taxonomy" id="1357716"/>
    <lineage>
        <taxon>Eukaryota</taxon>
        <taxon>Fungi</taxon>
        <taxon>Fungi incertae sedis</taxon>
        <taxon>Chytridiomycota</taxon>
        <taxon>Chytridiomycota incertae sedis</taxon>
        <taxon>Chytridiomycetes</taxon>
        <taxon>Rhizophydiales</taxon>
        <taxon>Rhizophydiales incertae sedis</taxon>
        <taxon>Batrachochytrium</taxon>
    </lineage>
</organism>
<evidence type="ECO:0000313" key="7">
    <source>
        <dbReference type="Proteomes" id="UP001648503"/>
    </source>
</evidence>
<keyword evidence="7" id="KW-1185">Reference proteome</keyword>
<keyword evidence="2" id="KW-0819">tRNA processing</keyword>
<feature type="region of interest" description="Disordered" evidence="4">
    <location>
        <begin position="269"/>
        <end position="326"/>
    </location>
</feature>
<sequence length="594" mass="66140">MTSEEPILSDTPQQNQQRLAVLYGYNATTFDALERTKGEVTIEGTLLAALAAHLSADGKSTFTNISRASTTEVGEHASRQVISFEVSSSSQATLPSVEAINKDLPASIRVFRILPVASNFSARRTCEARTYEYLIPTYAFAPPPAATHYAYQEQYVVPEMPMAPSSRPQGNMFKTMKRGQSLLRRQTLHTSTGKDSLDANPEPVRGINPDAYLKEHGAKVTSEPEATVDADRPKGAISRMFSNCMDGICRPKLEMSGSDQLKASLSNTLEAGPCSSSHSVRSIQRGGSSRAGSMHHGNSRPTTPSSGKAPLDINGDECDDGEPDDFVSTLKRSMSRHNNFNPKVLNREASPEFFDPLFIPPPNDEQRVTIRGFRMSETQKVSLCNILSLLNGTHNWHNYIPGAQQDDSRCYIRIINIDVRDTEVHGGMEWVRIKIQAPAFARYQVRRMMALVIMVLRTNTPHSIVANSYGFAKMEIPEAPAFSLVLDEPHYNNYNVEALQNSNSNKNMRHLPVNFGEAIQEVEDFRHTTIHDAIYAFERDSMQFEVWLRSLDCYSFIYTCYLNERGVISKNKNFVRAADADTGDLTPINDGVTH</sequence>
<evidence type="ECO:0000259" key="5">
    <source>
        <dbReference type="Pfam" id="PF01416"/>
    </source>
</evidence>
<evidence type="ECO:0000256" key="2">
    <source>
        <dbReference type="ARBA" id="ARBA00022694"/>
    </source>
</evidence>
<keyword evidence="3" id="KW-0413">Isomerase</keyword>
<evidence type="ECO:0000313" key="6">
    <source>
        <dbReference type="EMBL" id="KAH6598951.1"/>
    </source>
</evidence>
<dbReference type="InterPro" id="IPR020095">
    <property type="entry name" value="PsdUridine_synth_TruA_C"/>
</dbReference>
<evidence type="ECO:0000256" key="4">
    <source>
        <dbReference type="SAM" id="MobiDB-lite"/>
    </source>
</evidence>
<feature type="compositionally biased region" description="Acidic residues" evidence="4">
    <location>
        <begin position="314"/>
        <end position="325"/>
    </location>
</feature>
<dbReference type="InterPro" id="IPR020097">
    <property type="entry name" value="PsdUridine_synth_TruA_a/b_dom"/>
</dbReference>
<dbReference type="InterPro" id="IPR020103">
    <property type="entry name" value="PsdUridine_synth_cat_dom_sf"/>
</dbReference>
<name>A0ABQ8FIS0_9FUNG</name>
<dbReference type="InterPro" id="IPR001406">
    <property type="entry name" value="PsdUridine_synth_TruA"/>
</dbReference>
<comment type="similarity">
    <text evidence="1">Belongs to the tRNA pseudouridine synthase TruA family.</text>
</comment>
<dbReference type="InterPro" id="IPR020094">
    <property type="entry name" value="TruA/RsuA/RluB/E/F_N"/>
</dbReference>
<protein>
    <recommendedName>
        <fullName evidence="5">Pseudouridine synthase I TruA alpha/beta domain-containing protein</fullName>
    </recommendedName>
</protein>